<name>B6ING4_RHOCS</name>
<feature type="transmembrane region" description="Helical" evidence="5">
    <location>
        <begin position="355"/>
        <end position="374"/>
    </location>
</feature>
<keyword evidence="3 5" id="KW-1133">Transmembrane helix</keyword>
<feature type="transmembrane region" description="Helical" evidence="5">
    <location>
        <begin position="15"/>
        <end position="35"/>
    </location>
</feature>
<gene>
    <name evidence="7" type="ordered locus">RC1_1661</name>
</gene>
<dbReference type="AlphaFoldDB" id="B6ING4"/>
<dbReference type="GO" id="GO:0016020">
    <property type="term" value="C:membrane"/>
    <property type="evidence" value="ECO:0007669"/>
    <property type="project" value="UniProtKB-SubCell"/>
</dbReference>
<feature type="transmembrane region" description="Helical" evidence="5">
    <location>
        <begin position="239"/>
        <end position="259"/>
    </location>
</feature>
<dbReference type="eggNOG" id="COG3307">
    <property type="taxonomic scope" value="Bacteria"/>
</dbReference>
<feature type="transmembrane region" description="Helical" evidence="5">
    <location>
        <begin position="41"/>
        <end position="59"/>
    </location>
</feature>
<dbReference type="PANTHER" id="PTHR37422">
    <property type="entry name" value="TEICHURONIC ACID BIOSYNTHESIS PROTEIN TUAE"/>
    <property type="match status" value="1"/>
</dbReference>
<protein>
    <submittedName>
        <fullName evidence="7">Membrane protein, putative</fullName>
    </submittedName>
</protein>
<evidence type="ECO:0000259" key="6">
    <source>
        <dbReference type="Pfam" id="PF04932"/>
    </source>
</evidence>
<feature type="transmembrane region" description="Helical" evidence="5">
    <location>
        <begin position="71"/>
        <end position="89"/>
    </location>
</feature>
<feature type="transmembrane region" description="Helical" evidence="5">
    <location>
        <begin position="130"/>
        <end position="149"/>
    </location>
</feature>
<dbReference type="EMBL" id="CP000613">
    <property type="protein sequence ID" value="ACI99061.1"/>
    <property type="molecule type" value="Genomic_DNA"/>
</dbReference>
<accession>B6ING4</accession>
<keyword evidence="4 5" id="KW-0472">Membrane</keyword>
<dbReference type="InterPro" id="IPR007016">
    <property type="entry name" value="O-antigen_ligase-rel_domated"/>
</dbReference>
<evidence type="ECO:0000256" key="4">
    <source>
        <dbReference type="ARBA" id="ARBA00023136"/>
    </source>
</evidence>
<feature type="domain" description="O-antigen ligase-related" evidence="6">
    <location>
        <begin position="205"/>
        <end position="336"/>
    </location>
</feature>
<feature type="transmembrane region" description="Helical" evidence="5">
    <location>
        <begin position="319"/>
        <end position="343"/>
    </location>
</feature>
<dbReference type="PANTHER" id="PTHR37422:SF13">
    <property type="entry name" value="LIPOPOLYSACCHARIDE BIOSYNTHESIS PROTEIN PA4999-RELATED"/>
    <property type="match status" value="1"/>
</dbReference>
<evidence type="ECO:0000256" key="2">
    <source>
        <dbReference type="ARBA" id="ARBA00022692"/>
    </source>
</evidence>
<dbReference type="OrthoDB" id="8050531at2"/>
<feature type="transmembrane region" description="Helical" evidence="5">
    <location>
        <begin position="386"/>
        <end position="407"/>
    </location>
</feature>
<dbReference type="RefSeq" id="WP_012566846.1">
    <property type="nucleotide sequence ID" value="NC_011420.2"/>
</dbReference>
<dbReference type="KEGG" id="rce:RC1_1661"/>
<sequence length="415" mass="43984">MSPRDLRGASASDPFVRPVPGILAGMVALGTALFAPLLPLGMAPLFIAGAVLAGGTVLWRLRRLPPLDRGLLLPLLLFWLAGGLSIAWTPVPIDGLAQTITFAYEFVPGILLIALTAGLDPERRQRIERWLLIGIAVGLAVYAVEVLADQPLYSLGKLGDATHLGRIRALNRPAVILAMLVWPAALLLHRRGFVRTAWLLPAGYFLLTLATPSASAVAGVAAGLVVLALALWSPGAARAVIGTVLVAGFAFGVPIAHGLHRVGVAEMEELPWSFRHRVRIWQYAADRVAENPLFGWGLDASRSFPAEGMDGLPLHPHNLFLQSLLELGVVGSALLLWFLLVLLDRTRRLGAAQPYALAAFASALVIANFAYGAWQTWWICSLLLTVFLLVLVAAGGAGSAGGVSAGAPDSRGPRP</sequence>
<feature type="transmembrane region" description="Helical" evidence="5">
    <location>
        <begin position="95"/>
        <end position="118"/>
    </location>
</feature>
<evidence type="ECO:0000256" key="5">
    <source>
        <dbReference type="SAM" id="Phobius"/>
    </source>
</evidence>
<evidence type="ECO:0000256" key="1">
    <source>
        <dbReference type="ARBA" id="ARBA00004141"/>
    </source>
</evidence>
<evidence type="ECO:0000313" key="8">
    <source>
        <dbReference type="Proteomes" id="UP000001591"/>
    </source>
</evidence>
<dbReference type="HOGENOM" id="CLU_052158_0_0_5"/>
<proteinExistence type="predicted"/>
<organism evidence="7 8">
    <name type="scientific">Rhodospirillum centenum (strain ATCC 51521 / SW)</name>
    <dbReference type="NCBI Taxonomy" id="414684"/>
    <lineage>
        <taxon>Bacteria</taxon>
        <taxon>Pseudomonadati</taxon>
        <taxon>Pseudomonadota</taxon>
        <taxon>Alphaproteobacteria</taxon>
        <taxon>Rhodospirillales</taxon>
        <taxon>Rhodospirillaceae</taxon>
        <taxon>Rhodospirillum</taxon>
    </lineage>
</organism>
<evidence type="ECO:0000313" key="7">
    <source>
        <dbReference type="EMBL" id="ACI99061.1"/>
    </source>
</evidence>
<feature type="transmembrane region" description="Helical" evidence="5">
    <location>
        <begin position="169"/>
        <end position="188"/>
    </location>
</feature>
<comment type="subcellular location">
    <subcellularLocation>
        <location evidence="1">Membrane</location>
        <topology evidence="1">Multi-pass membrane protein</topology>
    </subcellularLocation>
</comment>
<dbReference type="InterPro" id="IPR051533">
    <property type="entry name" value="WaaL-like"/>
</dbReference>
<keyword evidence="2 5" id="KW-0812">Transmembrane</keyword>
<reference evidence="7 8" key="1">
    <citation type="journal article" date="2010" name="BMC Genomics">
        <title>Metabolic flexibility revealed in the genome of the cyst-forming alpha-1 proteobacterium Rhodospirillum centenum.</title>
        <authorList>
            <person name="Lu Y.K."/>
            <person name="Marden J."/>
            <person name="Han M."/>
            <person name="Swingley W.D."/>
            <person name="Mastrian S.D."/>
            <person name="Chowdhury S.R."/>
            <person name="Hao J."/>
            <person name="Helmy T."/>
            <person name="Kim S."/>
            <person name="Kurdoglu A.A."/>
            <person name="Matthies H.J."/>
            <person name="Rollo D."/>
            <person name="Stothard P."/>
            <person name="Blankenship R.E."/>
            <person name="Bauer C.E."/>
            <person name="Touchman J.W."/>
        </authorList>
    </citation>
    <scope>NUCLEOTIDE SEQUENCE [LARGE SCALE GENOMIC DNA]</scope>
    <source>
        <strain evidence="8">ATCC 51521 / SW</strain>
    </source>
</reference>
<evidence type="ECO:0000256" key="3">
    <source>
        <dbReference type="ARBA" id="ARBA00022989"/>
    </source>
</evidence>
<keyword evidence="8" id="KW-1185">Reference proteome</keyword>
<dbReference type="Pfam" id="PF04932">
    <property type="entry name" value="Wzy_C"/>
    <property type="match status" value="1"/>
</dbReference>
<dbReference type="Proteomes" id="UP000001591">
    <property type="component" value="Chromosome"/>
</dbReference>
<dbReference type="STRING" id="414684.RC1_1661"/>